<dbReference type="InterPro" id="IPR036942">
    <property type="entry name" value="Beta-barrel_TonB_sf"/>
</dbReference>
<keyword evidence="4 7" id="KW-0812">Transmembrane</keyword>
<evidence type="ECO:0000313" key="9">
    <source>
        <dbReference type="EMBL" id="MDM1047338.1"/>
    </source>
</evidence>
<evidence type="ECO:0000256" key="3">
    <source>
        <dbReference type="ARBA" id="ARBA00022452"/>
    </source>
</evidence>
<evidence type="ECO:0000256" key="5">
    <source>
        <dbReference type="ARBA" id="ARBA00023136"/>
    </source>
</evidence>
<accession>A0ABT7NJJ4</accession>
<comment type="similarity">
    <text evidence="7">Belongs to the TonB-dependent receptor family.</text>
</comment>
<evidence type="ECO:0000259" key="8">
    <source>
        <dbReference type="Pfam" id="PF07715"/>
    </source>
</evidence>
<protein>
    <submittedName>
        <fullName evidence="9">SusC/RagA family TonB-linked outer membrane protein</fullName>
    </submittedName>
</protein>
<dbReference type="InterPro" id="IPR039426">
    <property type="entry name" value="TonB-dep_rcpt-like"/>
</dbReference>
<dbReference type="Proteomes" id="UP001170954">
    <property type="component" value="Unassembled WGS sequence"/>
</dbReference>
<dbReference type="SUPFAM" id="SSF56935">
    <property type="entry name" value="Porins"/>
    <property type="match status" value="1"/>
</dbReference>
<evidence type="ECO:0000256" key="1">
    <source>
        <dbReference type="ARBA" id="ARBA00004571"/>
    </source>
</evidence>
<name>A0ABT7NJJ4_9SPHI</name>
<evidence type="ECO:0000256" key="2">
    <source>
        <dbReference type="ARBA" id="ARBA00022448"/>
    </source>
</evidence>
<keyword evidence="5 7" id="KW-0472">Membrane</keyword>
<dbReference type="Pfam" id="PF07715">
    <property type="entry name" value="Plug"/>
    <property type="match status" value="1"/>
</dbReference>
<dbReference type="SUPFAM" id="SSF49464">
    <property type="entry name" value="Carboxypeptidase regulatory domain-like"/>
    <property type="match status" value="1"/>
</dbReference>
<evidence type="ECO:0000313" key="10">
    <source>
        <dbReference type="Proteomes" id="UP001170954"/>
    </source>
</evidence>
<comment type="caution">
    <text evidence="9">The sequence shown here is derived from an EMBL/GenBank/DDBJ whole genome shotgun (WGS) entry which is preliminary data.</text>
</comment>
<gene>
    <name evidence="9" type="ORF">HX018_03665</name>
</gene>
<evidence type="ECO:0000256" key="6">
    <source>
        <dbReference type="ARBA" id="ARBA00023237"/>
    </source>
</evidence>
<dbReference type="PROSITE" id="PS52016">
    <property type="entry name" value="TONB_DEPENDENT_REC_3"/>
    <property type="match status" value="1"/>
</dbReference>
<proteinExistence type="inferred from homology"/>
<sequence>MRILIVWLILVLAHNQVLAQTILQGQVLDKHLLAIEGATVSILGKPRLVKSEKDGQFTINSPIESGKLMVSKQGFKNSFISFKGRMEGIVIVLADSLIAVEEIKIVHTGYESLPKERSTGSFAKISADDITQRIGTNLIESIGGYMPSLQVETRHGETDLHVRGLSSFDLAMSKPLVVVDNFPYEGDLEDINPNDIESVTLLRDASATSIWGARAGNGVLVITRKKGRAGKAEMTLQSRTRISSKPDIYAYPSLKSSEFINVERMLFDEGFYDGLLDPLSNKYTIISPVVDLLAEHRSGKLTDQVLQEELKRLGTKDYRDELYKHLFRNPFLQETTFGISSSLSKLNYRGSIGHHQIIGNKVNESSNRITLSNQLNYAPSPNWIVSLALDQTHSTEQFMLQGEDFPLRIGGGRSYLYPYAELADVNGNFLSVPKGYNQHYLGMQQGTGLLDWNYYPLMELDRSLGRTPSSHFLGNLSIQWKPTTWLQTELMYGLENQKDGSDMLYGADSYYVRDLVNTYSNMMGQGLTNAIPQGSILDQGSGSMRSQKGRGMVRIDQSWNENHEIHGLIGMEFSQTRRETIASRVYGCNEDLRTSQPVDYVTVFPTYDGLLGSQRIQYGNSITEFNNRFVSVFANASYTYQSKYTLSGSARRDASNVFGVNTNNKWNPLWSVGFAWNMHREPWFGEASWLESLRLKGSYGHSGNAGGISATRPILRYVSPSTEWINSYPRAQVTSLPNANLKWEDVGMKNIGMEFSIFKGLLKGSFEYFVKHSTDLLSENYMDPTKGFSRATMNIGRMKGSGYDAELGVRLASSVLTWSSTLNFSKNLSKVTDYQGASERASFYTSNTGKRMNPREGLSPYPVFAYRFAGLEAQTGDPQGFLNNEPSIDYRKLLADSVNRLHYFGSSMAPYFGSWRNALGIKKFLLSFLVSYKFGHFKQSETINYSALFNSYVGHPDFEDRWRQPGDESETTIPSMKYPANTNRDKFYAESEANIIRADFIRLQDISLSYPLDIKLGNKITNMTITGQVNNVGVLWKRNKKGIDPENYPIPASRNFGLSVRLLY</sequence>
<evidence type="ECO:0000256" key="7">
    <source>
        <dbReference type="PROSITE-ProRule" id="PRU01360"/>
    </source>
</evidence>
<keyword evidence="2 7" id="KW-0813">Transport</keyword>
<dbReference type="Gene3D" id="2.170.130.10">
    <property type="entry name" value="TonB-dependent receptor, plug domain"/>
    <property type="match status" value="1"/>
</dbReference>
<keyword evidence="10" id="KW-1185">Reference proteome</keyword>
<dbReference type="NCBIfam" id="TIGR04056">
    <property type="entry name" value="OMP_RagA_SusC"/>
    <property type="match status" value="1"/>
</dbReference>
<dbReference type="InterPro" id="IPR037066">
    <property type="entry name" value="Plug_dom_sf"/>
</dbReference>
<dbReference type="InterPro" id="IPR012910">
    <property type="entry name" value="Plug_dom"/>
</dbReference>
<feature type="domain" description="TonB-dependent receptor plug" evidence="8">
    <location>
        <begin position="115"/>
        <end position="219"/>
    </location>
</feature>
<dbReference type="EMBL" id="JACAGK010000007">
    <property type="protein sequence ID" value="MDM1047338.1"/>
    <property type="molecule type" value="Genomic_DNA"/>
</dbReference>
<keyword evidence="6 7" id="KW-0998">Cell outer membrane</keyword>
<dbReference type="InterPro" id="IPR023996">
    <property type="entry name" value="TonB-dep_OMP_SusC/RagA"/>
</dbReference>
<dbReference type="RefSeq" id="WP_286650494.1">
    <property type="nucleotide sequence ID" value="NZ_JACAGK010000007.1"/>
</dbReference>
<dbReference type="Gene3D" id="2.40.170.20">
    <property type="entry name" value="TonB-dependent receptor, beta-barrel domain"/>
    <property type="match status" value="1"/>
</dbReference>
<organism evidence="9 10">
    <name type="scientific">Sphingobacterium hotanense</name>
    <dbReference type="NCBI Taxonomy" id="649196"/>
    <lineage>
        <taxon>Bacteria</taxon>
        <taxon>Pseudomonadati</taxon>
        <taxon>Bacteroidota</taxon>
        <taxon>Sphingobacteriia</taxon>
        <taxon>Sphingobacteriales</taxon>
        <taxon>Sphingobacteriaceae</taxon>
        <taxon>Sphingobacterium</taxon>
    </lineage>
</organism>
<comment type="subcellular location">
    <subcellularLocation>
        <location evidence="1 7">Cell outer membrane</location>
        <topology evidence="1 7">Multi-pass membrane protein</topology>
    </subcellularLocation>
</comment>
<reference evidence="9" key="2">
    <citation type="journal article" date="2022" name="Sci. Total Environ.">
        <title>Prevalence, transmission, and molecular epidemiology of tet(X)-positive bacteria among humans, animals, and environmental niches in China: An epidemiological, and genomic-based study.</title>
        <authorList>
            <person name="Dong N."/>
            <person name="Zeng Y."/>
            <person name="Cai C."/>
            <person name="Sun C."/>
            <person name="Lu J."/>
            <person name="Liu C."/>
            <person name="Zhou H."/>
            <person name="Sun Q."/>
            <person name="Shu L."/>
            <person name="Wang H."/>
            <person name="Wang Y."/>
            <person name="Wang S."/>
            <person name="Wu C."/>
            <person name="Chan E.W."/>
            <person name="Chen G."/>
            <person name="Shen Z."/>
            <person name="Chen S."/>
            <person name="Zhang R."/>
        </authorList>
    </citation>
    <scope>NUCLEOTIDE SEQUENCE</scope>
    <source>
        <strain evidence="9">R1692</strain>
    </source>
</reference>
<evidence type="ECO:0000256" key="4">
    <source>
        <dbReference type="ARBA" id="ARBA00022692"/>
    </source>
</evidence>
<keyword evidence="3 7" id="KW-1134">Transmembrane beta strand</keyword>
<reference evidence="9" key="1">
    <citation type="submission" date="2020-06" db="EMBL/GenBank/DDBJ databases">
        <authorList>
            <person name="Dong N."/>
        </authorList>
    </citation>
    <scope>NUCLEOTIDE SEQUENCE</scope>
    <source>
        <strain evidence="9">R1692</strain>
    </source>
</reference>
<dbReference type="InterPro" id="IPR008969">
    <property type="entry name" value="CarboxyPept-like_regulatory"/>
</dbReference>